<dbReference type="GO" id="GO:0005524">
    <property type="term" value="F:ATP binding"/>
    <property type="evidence" value="ECO:0007669"/>
    <property type="project" value="UniProtKB-UniRule"/>
</dbReference>
<dbReference type="SUPFAM" id="SSF55550">
    <property type="entry name" value="SH2 domain"/>
    <property type="match status" value="1"/>
</dbReference>
<dbReference type="InterPro" id="IPR041155">
    <property type="entry name" value="FERM_F1"/>
</dbReference>
<keyword evidence="10 18" id="KW-0067">ATP-binding</keyword>
<keyword evidence="4" id="KW-0597">Phosphoprotein</keyword>
<keyword evidence="6 18" id="KW-0808">Transferase</keyword>
<evidence type="ECO:0000256" key="14">
    <source>
        <dbReference type="ARBA" id="ARBA00023136"/>
    </source>
</evidence>
<dbReference type="PIRSF" id="PIRSF000636">
    <property type="entry name" value="TyrPK_Jak"/>
    <property type="match status" value="1"/>
</dbReference>
<dbReference type="GO" id="GO:1903037">
    <property type="term" value="P:regulation of leukocyte cell-cell adhesion"/>
    <property type="evidence" value="ECO:0007669"/>
    <property type="project" value="UniProtKB-ARBA"/>
</dbReference>
<dbReference type="Proteomes" id="UP001190640">
    <property type="component" value="Chromosome 5"/>
</dbReference>
<dbReference type="Pfam" id="PF18377">
    <property type="entry name" value="FERM_F2"/>
    <property type="match status" value="1"/>
</dbReference>
<dbReference type="PROSITE" id="PS50057">
    <property type="entry name" value="FERM_3"/>
    <property type="match status" value="1"/>
</dbReference>
<dbReference type="Gene3D" id="1.10.510.10">
    <property type="entry name" value="Transferase(Phosphotransferase) domain 1"/>
    <property type="match status" value="2"/>
</dbReference>
<dbReference type="GO" id="GO:0050863">
    <property type="term" value="P:regulation of T cell activation"/>
    <property type="evidence" value="ECO:0007669"/>
    <property type="project" value="UniProtKB-ARBA"/>
</dbReference>
<keyword evidence="27" id="KW-1185">Reference proteome</keyword>
<dbReference type="FunFam" id="3.30.505.10:FF:000073">
    <property type="entry name" value="Tyrosine-protein kinase"/>
    <property type="match status" value="1"/>
</dbReference>
<dbReference type="GO" id="GO:0012505">
    <property type="term" value="C:endomembrane system"/>
    <property type="evidence" value="ECO:0007669"/>
    <property type="project" value="UniProtKB-SubCell"/>
</dbReference>
<evidence type="ECO:0000256" key="21">
    <source>
        <dbReference type="PROSITE-ProRule" id="PRU00191"/>
    </source>
</evidence>
<dbReference type="GO" id="GO:0016020">
    <property type="term" value="C:membrane"/>
    <property type="evidence" value="ECO:0007669"/>
    <property type="project" value="InterPro"/>
</dbReference>
<dbReference type="FunFam" id="1.10.510.10:FF:000114">
    <property type="entry name" value="Tyrosine-protein kinase JAK2"/>
    <property type="match status" value="1"/>
</dbReference>
<feature type="domain" description="FERM" evidence="26">
    <location>
        <begin position="33"/>
        <end position="359"/>
    </location>
</feature>
<evidence type="ECO:0000256" key="15">
    <source>
        <dbReference type="ARBA" id="ARBA00023137"/>
    </source>
</evidence>
<dbReference type="PRINTS" id="PR00109">
    <property type="entry name" value="TYRKINASE"/>
</dbReference>
<evidence type="ECO:0000313" key="28">
    <source>
        <dbReference type="RefSeq" id="XP_054836500.1"/>
    </source>
</evidence>
<reference evidence="28" key="1">
    <citation type="submission" date="2025-08" db="UniProtKB">
        <authorList>
            <consortium name="RefSeq"/>
        </authorList>
    </citation>
    <scope>IDENTIFICATION</scope>
    <source>
        <tissue evidence="28">Blood</tissue>
    </source>
</reference>
<dbReference type="GO" id="GO:0004715">
    <property type="term" value="F:non-membrane spanning protein tyrosine kinase activity"/>
    <property type="evidence" value="ECO:0007669"/>
    <property type="project" value="UniProtKB-UniRule"/>
</dbReference>
<evidence type="ECO:0000259" key="25">
    <source>
        <dbReference type="PROSITE" id="PS50011"/>
    </source>
</evidence>
<dbReference type="InterPro" id="IPR000719">
    <property type="entry name" value="Prot_kinase_dom"/>
</dbReference>
<keyword evidence="13" id="KW-1064">Adaptive immunity</keyword>
<keyword evidence="15 18" id="KW-0829">Tyrosine-protein kinase</keyword>
<dbReference type="GO" id="GO:0060397">
    <property type="term" value="P:growth hormone receptor signaling pathway via JAK-STAT"/>
    <property type="evidence" value="ECO:0007669"/>
    <property type="project" value="TreeGrafter"/>
</dbReference>
<dbReference type="PANTHER" id="PTHR45807:SF3">
    <property type="entry name" value="TYROSINE-PROTEIN KINASE JAK3"/>
    <property type="match status" value="1"/>
</dbReference>
<accession>A0AA97JDF1</accession>
<dbReference type="GeneID" id="129330484"/>
<evidence type="ECO:0000256" key="8">
    <source>
        <dbReference type="ARBA" id="ARBA00022741"/>
    </source>
</evidence>
<evidence type="ECO:0000256" key="11">
    <source>
        <dbReference type="ARBA" id="ARBA00022859"/>
    </source>
</evidence>
<dbReference type="InterPro" id="IPR020635">
    <property type="entry name" value="Tyr_kinase_cat_dom"/>
</dbReference>
<evidence type="ECO:0000256" key="20">
    <source>
        <dbReference type="PIRSR" id="PIRSR000636-2"/>
    </source>
</evidence>
<dbReference type="GO" id="GO:0007259">
    <property type="term" value="P:cell surface receptor signaling pathway via JAK-STAT"/>
    <property type="evidence" value="ECO:0007669"/>
    <property type="project" value="TreeGrafter"/>
</dbReference>
<dbReference type="SMART" id="SM00295">
    <property type="entry name" value="B41"/>
    <property type="match status" value="1"/>
</dbReference>
<dbReference type="Pfam" id="PF18379">
    <property type="entry name" value="FERM_F1"/>
    <property type="match status" value="1"/>
</dbReference>
<dbReference type="InterPro" id="IPR036860">
    <property type="entry name" value="SH2_dom_sf"/>
</dbReference>
<keyword evidence="5" id="KW-0399">Innate immunity</keyword>
<evidence type="ECO:0000256" key="9">
    <source>
        <dbReference type="ARBA" id="ARBA00022777"/>
    </source>
</evidence>
<dbReference type="GO" id="GO:0002250">
    <property type="term" value="P:adaptive immune response"/>
    <property type="evidence" value="ECO:0007669"/>
    <property type="project" value="UniProtKB-KW"/>
</dbReference>
<dbReference type="InterPro" id="IPR019748">
    <property type="entry name" value="FERM_central"/>
</dbReference>
<dbReference type="EC" id="2.7.10.2" evidence="18 23"/>
<comment type="subunit">
    <text evidence="17">Interacts with STAM2 and MYO18A. Interacts with SHB. Interacts with CD69.</text>
</comment>
<name>A0AA97JDF1_EUBMA</name>
<feature type="binding site" evidence="20 22">
    <location>
        <position position="867"/>
    </location>
    <ligand>
        <name>ATP</name>
        <dbReference type="ChEBI" id="CHEBI:30616"/>
    </ligand>
</feature>
<dbReference type="Gene3D" id="1.20.80.10">
    <property type="match status" value="1"/>
</dbReference>
<feature type="binding site" evidence="20">
    <location>
        <begin position="840"/>
        <end position="848"/>
    </location>
    <ligand>
        <name>ATP</name>
        <dbReference type="ChEBI" id="CHEBI:30616"/>
    </ligand>
</feature>
<keyword evidence="12 21" id="KW-0727">SH2 domain</keyword>
<dbReference type="InterPro" id="IPR008266">
    <property type="entry name" value="Tyr_kinase_AS"/>
</dbReference>
<dbReference type="Pfam" id="PF17887">
    <property type="entry name" value="Jak1_Phl"/>
    <property type="match status" value="1"/>
</dbReference>
<evidence type="ECO:0000256" key="13">
    <source>
        <dbReference type="ARBA" id="ARBA00023130"/>
    </source>
</evidence>
<protein>
    <recommendedName>
        <fullName evidence="18 23">Tyrosine-protein kinase</fullName>
        <ecNumber evidence="18 23">2.7.10.2</ecNumber>
    </recommendedName>
</protein>
<dbReference type="PRINTS" id="PR01823">
    <property type="entry name" value="JANUSKINASE"/>
</dbReference>
<evidence type="ECO:0000256" key="2">
    <source>
        <dbReference type="ARBA" id="ARBA00004496"/>
    </source>
</evidence>
<evidence type="ECO:0000256" key="4">
    <source>
        <dbReference type="ARBA" id="ARBA00022553"/>
    </source>
</evidence>
<keyword evidence="7" id="KW-0677">Repeat</keyword>
<dbReference type="SUPFAM" id="SSF50729">
    <property type="entry name" value="PH domain-like"/>
    <property type="match status" value="1"/>
</dbReference>
<dbReference type="SUPFAM" id="SSF56112">
    <property type="entry name" value="Protein kinase-like (PK-like)"/>
    <property type="match status" value="2"/>
</dbReference>
<dbReference type="PROSITE" id="PS00109">
    <property type="entry name" value="PROTEIN_KINASE_TYR"/>
    <property type="match status" value="1"/>
</dbReference>
<evidence type="ECO:0000259" key="26">
    <source>
        <dbReference type="PROSITE" id="PS50057"/>
    </source>
</evidence>
<feature type="domain" description="Protein kinase" evidence="25">
    <location>
        <begin position="523"/>
        <end position="798"/>
    </location>
</feature>
<evidence type="ECO:0000256" key="10">
    <source>
        <dbReference type="ARBA" id="ARBA00022840"/>
    </source>
</evidence>
<dbReference type="RefSeq" id="XP_054836500.1">
    <property type="nucleotide sequence ID" value="XM_054980525.1"/>
</dbReference>
<feature type="active site" description="Proton acceptor" evidence="19">
    <location>
        <position position="961"/>
    </location>
</feature>
<dbReference type="Gene3D" id="2.30.29.30">
    <property type="entry name" value="Pleckstrin-homology domain (PH domain)/Phosphotyrosine-binding domain (PTB)"/>
    <property type="match status" value="1"/>
</dbReference>
<keyword evidence="9 18" id="KW-0418">Kinase</keyword>
<dbReference type="InterPro" id="IPR000980">
    <property type="entry name" value="SH2"/>
</dbReference>
<dbReference type="GO" id="GO:0008284">
    <property type="term" value="P:positive regulation of cell population proliferation"/>
    <property type="evidence" value="ECO:0007669"/>
    <property type="project" value="UniProtKB-ARBA"/>
</dbReference>
<dbReference type="FunFam" id="3.30.200.20:FF:000135">
    <property type="entry name" value="Tyrosine-protein kinase"/>
    <property type="match status" value="1"/>
</dbReference>
<keyword evidence="3" id="KW-0963">Cytoplasm</keyword>
<feature type="domain" description="SH2" evidence="24">
    <location>
        <begin position="378"/>
        <end position="457"/>
    </location>
</feature>
<evidence type="ECO:0000259" key="24">
    <source>
        <dbReference type="PROSITE" id="PS50001"/>
    </source>
</evidence>
<dbReference type="InterPro" id="IPR011009">
    <property type="entry name" value="Kinase-like_dom_sf"/>
</dbReference>
<dbReference type="PROSITE" id="PS50011">
    <property type="entry name" value="PROTEIN_KINASE_DOM"/>
    <property type="match status" value="2"/>
</dbReference>
<dbReference type="CTD" id="3718"/>
<evidence type="ECO:0000256" key="18">
    <source>
        <dbReference type="PIRNR" id="PIRNR000636"/>
    </source>
</evidence>
<feature type="domain" description="Protein kinase" evidence="25">
    <location>
        <begin position="834"/>
        <end position="1107"/>
    </location>
</feature>
<dbReference type="FunFam" id="3.30.200.20:FF:000084">
    <property type="entry name" value="Tyrosine-protein kinase"/>
    <property type="match status" value="1"/>
</dbReference>
<dbReference type="Gene3D" id="3.30.505.10">
    <property type="entry name" value="SH2 domain"/>
    <property type="match status" value="1"/>
</dbReference>
<dbReference type="SMART" id="SM00252">
    <property type="entry name" value="SH2"/>
    <property type="match status" value="1"/>
</dbReference>
<dbReference type="InterPro" id="IPR041046">
    <property type="entry name" value="FERM_F2"/>
</dbReference>
<evidence type="ECO:0000256" key="16">
    <source>
        <dbReference type="ARBA" id="ARBA00051245"/>
    </source>
</evidence>
<dbReference type="InterPro" id="IPR000299">
    <property type="entry name" value="FERM_domain"/>
</dbReference>
<evidence type="ECO:0000256" key="1">
    <source>
        <dbReference type="ARBA" id="ARBA00004184"/>
    </source>
</evidence>
<keyword evidence="8 18" id="KW-0547">Nucleotide-binding</keyword>
<dbReference type="InterPro" id="IPR051286">
    <property type="entry name" value="JAK"/>
</dbReference>
<evidence type="ECO:0000256" key="17">
    <source>
        <dbReference type="ARBA" id="ARBA00063638"/>
    </source>
</evidence>
<keyword evidence="11" id="KW-0391">Immunity</keyword>
<dbReference type="InterPro" id="IPR016251">
    <property type="entry name" value="Tyr_kinase_non-rcpt_Jak/Tyk2"/>
</dbReference>
<dbReference type="SUPFAM" id="SSF47031">
    <property type="entry name" value="Second domain of FERM"/>
    <property type="match status" value="1"/>
</dbReference>
<dbReference type="CDD" id="cd14473">
    <property type="entry name" value="FERM_B-lobe"/>
    <property type="match status" value="1"/>
</dbReference>
<dbReference type="Pfam" id="PF07714">
    <property type="entry name" value="PK_Tyr_Ser-Thr"/>
    <property type="match status" value="2"/>
</dbReference>
<dbReference type="Pfam" id="PF21990">
    <property type="entry name" value="SH2_1"/>
    <property type="match status" value="1"/>
</dbReference>
<dbReference type="PROSITE" id="PS50001">
    <property type="entry name" value="SH2"/>
    <property type="match status" value="1"/>
</dbReference>
<dbReference type="GO" id="GO:0005856">
    <property type="term" value="C:cytoskeleton"/>
    <property type="evidence" value="ECO:0007669"/>
    <property type="project" value="UniProtKB-UniRule"/>
</dbReference>
<dbReference type="GO" id="GO:0019221">
    <property type="term" value="P:cytokine-mediated signaling pathway"/>
    <property type="evidence" value="ECO:0007669"/>
    <property type="project" value="UniProtKB-ARBA"/>
</dbReference>
<proteinExistence type="inferred from homology"/>
<evidence type="ECO:0000256" key="6">
    <source>
        <dbReference type="ARBA" id="ARBA00022679"/>
    </source>
</evidence>
<dbReference type="InterPro" id="IPR019749">
    <property type="entry name" value="Band_41_domain"/>
</dbReference>
<dbReference type="InterPro" id="IPR035963">
    <property type="entry name" value="FERM_2"/>
</dbReference>
<comment type="subcellular location">
    <subcellularLocation>
        <location evidence="2">Cytoplasm</location>
    </subcellularLocation>
    <subcellularLocation>
        <location evidence="1">Endomembrane system</location>
        <topology evidence="1">Peripheral membrane protein</topology>
    </subcellularLocation>
</comment>
<dbReference type="PANTHER" id="PTHR45807">
    <property type="entry name" value="TYROSINE-PROTEIN KINASE HOPSCOTCH"/>
    <property type="match status" value="1"/>
</dbReference>
<evidence type="ECO:0000256" key="5">
    <source>
        <dbReference type="ARBA" id="ARBA00022588"/>
    </source>
</evidence>
<comment type="catalytic activity">
    <reaction evidence="16 18 23">
        <text>L-tyrosyl-[protein] + ATP = O-phospho-L-tyrosyl-[protein] + ADP + H(+)</text>
        <dbReference type="Rhea" id="RHEA:10596"/>
        <dbReference type="Rhea" id="RHEA-COMP:10136"/>
        <dbReference type="Rhea" id="RHEA-COMP:20101"/>
        <dbReference type="ChEBI" id="CHEBI:15378"/>
        <dbReference type="ChEBI" id="CHEBI:30616"/>
        <dbReference type="ChEBI" id="CHEBI:46858"/>
        <dbReference type="ChEBI" id="CHEBI:61978"/>
        <dbReference type="ChEBI" id="CHEBI:456216"/>
        <dbReference type="EC" id="2.7.10.2"/>
    </reaction>
</comment>
<evidence type="ECO:0000313" key="27">
    <source>
        <dbReference type="Proteomes" id="UP001190640"/>
    </source>
</evidence>
<evidence type="ECO:0000256" key="22">
    <source>
        <dbReference type="PROSITE-ProRule" id="PRU10141"/>
    </source>
</evidence>
<dbReference type="GO" id="GO:0035556">
    <property type="term" value="P:intracellular signal transduction"/>
    <property type="evidence" value="ECO:0007669"/>
    <property type="project" value="InterPro"/>
</dbReference>
<keyword evidence="14" id="KW-0472">Membrane</keyword>
<dbReference type="InterPro" id="IPR041381">
    <property type="entry name" value="JAK1-3/TYK2_PHL_dom"/>
</dbReference>
<dbReference type="GO" id="GO:0030154">
    <property type="term" value="P:cell differentiation"/>
    <property type="evidence" value="ECO:0007669"/>
    <property type="project" value="TreeGrafter"/>
</dbReference>
<dbReference type="GO" id="GO:0005131">
    <property type="term" value="F:growth hormone receptor binding"/>
    <property type="evidence" value="ECO:0007669"/>
    <property type="project" value="TreeGrafter"/>
</dbReference>
<dbReference type="FunFam" id="1.10.510.10:FF:000110">
    <property type="entry name" value="Tyrosine-protein kinase"/>
    <property type="match status" value="1"/>
</dbReference>
<dbReference type="InterPro" id="IPR001245">
    <property type="entry name" value="Ser-Thr/Tyr_kinase_cat_dom"/>
</dbReference>
<evidence type="ECO:0000256" key="19">
    <source>
        <dbReference type="PIRSR" id="PIRSR000636-1"/>
    </source>
</evidence>
<dbReference type="SMART" id="SM00219">
    <property type="entry name" value="TyrKc"/>
    <property type="match status" value="2"/>
</dbReference>
<gene>
    <name evidence="28" type="primary">JAK3</name>
</gene>
<dbReference type="PROSITE" id="PS00107">
    <property type="entry name" value="PROTEIN_KINASE_ATP"/>
    <property type="match status" value="1"/>
</dbReference>
<dbReference type="Gene3D" id="3.30.200.20">
    <property type="entry name" value="Phosphorylase Kinase, domain 1"/>
    <property type="match status" value="2"/>
</dbReference>
<dbReference type="InterPro" id="IPR017441">
    <property type="entry name" value="Protein_kinase_ATP_BS"/>
</dbReference>
<dbReference type="InterPro" id="IPR014352">
    <property type="entry name" value="FERM/acyl-CoA-bd_prot_sf"/>
</dbReference>
<organism evidence="27 28">
    <name type="scientific">Eublepharis macularius</name>
    <name type="common">Leopard gecko</name>
    <name type="synonym">Cyrtodactylus macularius</name>
    <dbReference type="NCBI Taxonomy" id="481883"/>
    <lineage>
        <taxon>Eukaryota</taxon>
        <taxon>Metazoa</taxon>
        <taxon>Chordata</taxon>
        <taxon>Craniata</taxon>
        <taxon>Vertebrata</taxon>
        <taxon>Euteleostomi</taxon>
        <taxon>Lepidosauria</taxon>
        <taxon>Squamata</taxon>
        <taxon>Bifurcata</taxon>
        <taxon>Gekkota</taxon>
        <taxon>Eublepharidae</taxon>
        <taxon>Eublepharinae</taxon>
        <taxon>Eublepharis</taxon>
    </lineage>
</organism>
<dbReference type="GO" id="GO:0045087">
    <property type="term" value="P:innate immune response"/>
    <property type="evidence" value="ECO:0007669"/>
    <property type="project" value="UniProtKB-KW"/>
</dbReference>
<comment type="similarity">
    <text evidence="18">Belongs to the protein kinase superfamily. Tyr protein kinase family. JAK subfamily.</text>
</comment>
<dbReference type="InterPro" id="IPR011993">
    <property type="entry name" value="PH-like_dom_sf"/>
</dbReference>
<dbReference type="GO" id="GO:0005829">
    <property type="term" value="C:cytosol"/>
    <property type="evidence" value="ECO:0007669"/>
    <property type="project" value="TreeGrafter"/>
</dbReference>
<evidence type="ECO:0000256" key="7">
    <source>
        <dbReference type="ARBA" id="ARBA00022737"/>
    </source>
</evidence>
<sequence length="1116" mass="126768">MPPTEEDSPLLGNRSGSLSSTGAGVLLVHLYHRPNSFQLAPDSAGSLTFTYGDYTAEQLCVAAAKACRILPVYHSLFSLATEDLSSWYPPNHVFHVDESCNKSAVYRIRFFFPNWFGLRKSYRFGPANDQEKPVLDYPTMDYLFAQSRSDFISGQMDVSLTLETQETCLSLAVLDMLRISKERKWNLEETLRTISYKSCLPEKLRSQLQTQNFIIRKRIRHHVSRSIRKISVLQTESRSLKLKYLMELESLRGAPVQETFITKAPAVKEATWLIRVSGETGISTSHSDTETCQPFCDFPEITDISIKQASRDGLPVENRVVSITKTDSRVLEMEFLTLRDALSFVSLVDGYYRLTVDTQHYFCKEVAPPQLLENLENQCHGPITPEFATNKLKTMGHGAGSYLLRRSPEDFGSYLLTTCIETPIGKDFKSILIQKNKDGTFSTAGVCKKFCSLRELMGVCRQFHLQADGITLQLDTHCPPQPKEKSNLLIARGGSCHQLPTSPSAPRRAINQMMFHKIQAENLVQLESLGQGTFTRIYRGIRKEQTEEEEEEEEEEGEARNHTTDIVMKVLDLSHCNWVEPFLEAASMIGQLSHKHLILLYGVCVGAENIMVQEYVKHGALDTYLRRNHATGKVTSTWKLQIAKQLAYVLNFLEDKKIVHGNISAKKVLLVREGDAVRGIPPFIKLSDPGVSTAVLTKDLLVDRIPWVAPECLEDSKKLALESDKWSFGATIWEICNNGNMPLTAKEPGLKLKFYQDRHLLPPLKWTELANLVGQCMDYNPQQRPAFRAIIRDLNSLITSDYELLSDLPATDSFGGYSDMSMCQDPNLFEDRHLKYISVLGKGNFGSVELCRYDPLGDSTGELVAVKRLQQSSPEQRLDFEREIAILRALHHDYIVAYRGVCYSRGRNCLRLVMEYLPSGCLRNYLQKNPERLDLKKLLLYAWQVCKGMEYLGSQRYIHRDLAARNILVENENRVKIGDFGLAKILPHGKEYYVVREPGQSPIFWYAPESLADNIFSQESDVWSFGIFLYELFTYGSKISEEFLRMMGHSKPLQIVCQLLEFLKGNGRLPPPASCPTEVYDLMLSCWAFMPNQRPRFSELAPQIETLRNGRSKARG</sequence>
<evidence type="ECO:0000256" key="3">
    <source>
        <dbReference type="ARBA" id="ARBA00022490"/>
    </source>
</evidence>
<evidence type="ECO:0000256" key="23">
    <source>
        <dbReference type="RuleBase" id="RU362096"/>
    </source>
</evidence>
<dbReference type="AlphaFoldDB" id="A0AA97JDF1"/>
<dbReference type="KEGG" id="emc:129330484"/>
<evidence type="ECO:0000256" key="12">
    <source>
        <dbReference type="ARBA" id="ARBA00022999"/>
    </source>
</evidence>